<dbReference type="RefSeq" id="WP_131475089.1">
    <property type="nucleotide sequence ID" value="NZ_SJPE01000002.1"/>
</dbReference>
<name>A0A4V2L5J2_9FLAO</name>
<evidence type="ECO:0000313" key="2">
    <source>
        <dbReference type="EMBL" id="TBX70639.1"/>
    </source>
</evidence>
<proteinExistence type="predicted"/>
<comment type="caution">
    <text evidence="2">The sequence shown here is derived from an EMBL/GenBank/DDBJ whole genome shotgun (WGS) entry which is preliminary data.</text>
</comment>
<organism evidence="2 3">
    <name type="scientific">Flavobacterium silvisoli</name>
    <dbReference type="NCBI Taxonomy" id="2529433"/>
    <lineage>
        <taxon>Bacteria</taxon>
        <taxon>Pseudomonadati</taxon>
        <taxon>Bacteroidota</taxon>
        <taxon>Flavobacteriia</taxon>
        <taxon>Flavobacteriales</taxon>
        <taxon>Flavobacteriaceae</taxon>
        <taxon>Flavobacterium</taxon>
    </lineage>
</organism>
<keyword evidence="1" id="KW-0732">Signal</keyword>
<dbReference type="EMBL" id="SJPE01000002">
    <property type="protein sequence ID" value="TBX70639.1"/>
    <property type="molecule type" value="Genomic_DNA"/>
</dbReference>
<dbReference type="OrthoDB" id="1370590at2"/>
<gene>
    <name evidence="2" type="ORF">EZL74_02905</name>
</gene>
<evidence type="ECO:0000256" key="1">
    <source>
        <dbReference type="SAM" id="SignalP"/>
    </source>
</evidence>
<keyword evidence="3" id="KW-1185">Reference proteome</keyword>
<reference evidence="2 3" key="1">
    <citation type="submission" date="2019-02" db="EMBL/GenBank/DDBJ databases">
        <title>Flavobacterium sp. RD-2-33 isolated from forest soil.</title>
        <authorList>
            <person name="Chaudhary D.K."/>
        </authorList>
    </citation>
    <scope>NUCLEOTIDE SEQUENCE [LARGE SCALE GENOMIC DNA]</scope>
    <source>
        <strain evidence="2 3">RD-2-33</strain>
    </source>
</reference>
<accession>A0A4V2L5J2</accession>
<dbReference type="Proteomes" id="UP000293300">
    <property type="component" value="Unassembled WGS sequence"/>
</dbReference>
<sequence>MNKVMRLPFFTLLFICCTNSVKVQAQTSADSDLQLKELLFRKYKREVQAYDKKKFDALFFEFFQKQKDQNSTLTKEEFYTYTTKIAAYSEKLGMLYKNQKEEAQRTKQEWLDKSYSDYLQSKKH</sequence>
<dbReference type="AlphaFoldDB" id="A0A4V2L5J2"/>
<evidence type="ECO:0000313" key="3">
    <source>
        <dbReference type="Proteomes" id="UP000293300"/>
    </source>
</evidence>
<feature type="signal peptide" evidence="1">
    <location>
        <begin position="1"/>
        <end position="25"/>
    </location>
</feature>
<protein>
    <recommendedName>
        <fullName evidence="4">EF-hand domain-containing protein</fullName>
    </recommendedName>
</protein>
<feature type="chain" id="PRO_5020861040" description="EF-hand domain-containing protein" evidence="1">
    <location>
        <begin position="26"/>
        <end position="124"/>
    </location>
</feature>
<evidence type="ECO:0008006" key="4">
    <source>
        <dbReference type="Google" id="ProtNLM"/>
    </source>
</evidence>